<feature type="region of interest" description="Disordered" evidence="3">
    <location>
        <begin position="252"/>
        <end position="271"/>
    </location>
</feature>
<name>A0A8I6Y495_HORVV</name>
<dbReference type="GO" id="GO:0007031">
    <property type="term" value="P:peroxisome organization"/>
    <property type="evidence" value="ECO:0007669"/>
    <property type="project" value="InterPro"/>
</dbReference>
<dbReference type="Gene3D" id="3.10.330.10">
    <property type="match status" value="1"/>
</dbReference>
<dbReference type="Gramene" id="HORVU.MOREX.r2.5HG0411300.1">
    <property type="protein sequence ID" value="HORVU.MOREX.r2.5HG0411300.1"/>
    <property type="gene ID" value="HORVU.MOREX.r2.5HG0411300"/>
</dbReference>
<evidence type="ECO:0000256" key="3">
    <source>
        <dbReference type="SAM" id="MobiDB-lite"/>
    </source>
</evidence>
<protein>
    <recommendedName>
        <fullName evidence="4">Peroxisomal ATPase PEX1 N-terminal C-lobe domain-containing protein</fullName>
    </recommendedName>
</protein>
<reference evidence="6" key="1">
    <citation type="journal article" date="2012" name="Nature">
        <title>A physical, genetic and functional sequence assembly of the barley genome.</title>
        <authorList>
            <consortium name="The International Barley Genome Sequencing Consortium"/>
            <person name="Mayer K.F."/>
            <person name="Waugh R."/>
            <person name="Brown J.W."/>
            <person name="Schulman A."/>
            <person name="Langridge P."/>
            <person name="Platzer M."/>
            <person name="Fincher G.B."/>
            <person name="Muehlbauer G.J."/>
            <person name="Sato K."/>
            <person name="Close T.J."/>
            <person name="Wise R.P."/>
            <person name="Stein N."/>
        </authorList>
    </citation>
    <scope>NUCLEOTIDE SEQUENCE [LARGE SCALE GENOMIC DNA]</scope>
    <source>
        <strain evidence="6">cv. Morex</strain>
    </source>
</reference>
<dbReference type="EnsemblPlants" id="HORVU.MOREX.r3.5HG0495930.1">
    <property type="protein sequence ID" value="HORVU.MOREX.r3.5HG0495930.1"/>
    <property type="gene ID" value="HORVU.MOREX.r3.5HG0495930"/>
</dbReference>
<dbReference type="GO" id="GO:0005524">
    <property type="term" value="F:ATP binding"/>
    <property type="evidence" value="ECO:0007669"/>
    <property type="project" value="UniProtKB-KW"/>
</dbReference>
<feature type="compositionally biased region" description="Polar residues" evidence="3">
    <location>
        <begin position="260"/>
        <end position="269"/>
    </location>
</feature>
<dbReference type="AlphaFoldDB" id="A0A8I6Y495"/>
<sequence length="592" mass="65466">MEVVVRTVPGVRSCFVALPLPAIQALERTTAAGSLPAVLALELRAPDGARWRLAWAGAVSASPDAVEVSQQFAACISLPDNTKASLSAVSVLPKAKFVSVEPISEEDWEVLELNSELAEEAILKQVGIVYDGMKFPLWLHGDNVVEFLVISASPSNSIVQLVPGTEVAVAPKNRKGDANSNQYAPKQDLLKGQPHKKALLRVQEAGGKYVDRFEYNGIQLGVFVTYAVQIHPDTAVKLSLSNLQLVSITPKFSPKESTENGKGSDQQIKGSVPGMKRSRHIVVHIMLSDSVAKEHIMLPQSIRCYIGTCVHSWVYVQRFSPALNKNTPSITIRPLHFKMPERNSEDNSALDCQEQDICQTLGEISLAKDPPTDDNVSMSHGFNDITAAANWEESAKLKQERSFIRSWLIGQLKGISSQIAQPELNTVLLPSETLLHFQVIDQTRGSPVDLIYLLTTTSDFGVNHKKIELVMATEYGIDNFEQALQKLELNKAISLDSTTEREKIFFYRGLSSLSWLENEFSDIEKRLNVLLSSASLKLLSRIKCPYPGNVLVYGPPVSTPSYLLRLIELLYESGTKYLFCTRDLCRLLKASY</sequence>
<dbReference type="SUPFAM" id="SSF54585">
    <property type="entry name" value="Cdc48 domain 2-like"/>
    <property type="match status" value="1"/>
</dbReference>
<keyword evidence="1" id="KW-0547">Nucleotide-binding</keyword>
<evidence type="ECO:0000256" key="2">
    <source>
        <dbReference type="ARBA" id="ARBA00022840"/>
    </source>
</evidence>
<feature type="domain" description="Peroxisomal ATPase PEX1 N-terminal C-lobe" evidence="4">
    <location>
        <begin position="98"/>
        <end position="171"/>
    </location>
</feature>
<evidence type="ECO:0000256" key="1">
    <source>
        <dbReference type="ARBA" id="ARBA00022741"/>
    </source>
</evidence>
<dbReference type="Proteomes" id="UP000011116">
    <property type="component" value="Chromosome 5H"/>
</dbReference>
<dbReference type="InterPro" id="IPR015342">
    <property type="entry name" value="PEX1-N_C-lobe"/>
</dbReference>
<dbReference type="InterPro" id="IPR029067">
    <property type="entry name" value="CDC48_domain_2-like_sf"/>
</dbReference>
<accession>A0A8I6Y495</accession>
<reference evidence="5" key="3">
    <citation type="submission" date="2022-01" db="UniProtKB">
        <authorList>
            <consortium name="EnsemblPlants"/>
        </authorList>
    </citation>
    <scope>IDENTIFICATION</scope>
    <source>
        <strain evidence="5">subsp. vulgare</strain>
    </source>
</reference>
<dbReference type="SUPFAM" id="SSF50692">
    <property type="entry name" value="ADC-like"/>
    <property type="match status" value="1"/>
</dbReference>
<reference evidence="5" key="2">
    <citation type="submission" date="2020-10" db="EMBL/GenBank/DDBJ databases">
        <authorList>
            <person name="Scholz U."/>
            <person name="Mascher M."/>
            <person name="Fiebig A."/>
        </authorList>
    </citation>
    <scope>NUCLEOTIDE SEQUENCE [LARGE SCALE GENOMIC DNA]</scope>
    <source>
        <strain evidence="5">cv. Morex</strain>
    </source>
</reference>
<dbReference type="SMR" id="A0A8I6Y495"/>
<evidence type="ECO:0000313" key="6">
    <source>
        <dbReference type="Proteomes" id="UP000011116"/>
    </source>
</evidence>
<dbReference type="InterPro" id="IPR009010">
    <property type="entry name" value="Asp_de-COase-like_dom_sf"/>
</dbReference>
<dbReference type="Gramene" id="HORVU.MOREX.r3.5HG0495930.1">
    <property type="protein sequence ID" value="HORVU.MOREX.r3.5HG0495930.1"/>
    <property type="gene ID" value="HORVU.MOREX.r3.5HG0495930"/>
</dbReference>
<dbReference type="FunFam" id="3.10.330.10:FF:000006">
    <property type="entry name" value="Peroxisome biogenesis factor 1"/>
    <property type="match status" value="1"/>
</dbReference>
<evidence type="ECO:0000259" key="4">
    <source>
        <dbReference type="Pfam" id="PF09262"/>
    </source>
</evidence>
<proteinExistence type="predicted"/>
<dbReference type="Pfam" id="PF09262">
    <property type="entry name" value="PEX-1N"/>
    <property type="match status" value="1"/>
</dbReference>
<organism evidence="5 6">
    <name type="scientific">Hordeum vulgare subsp. vulgare</name>
    <name type="common">Domesticated barley</name>
    <dbReference type="NCBI Taxonomy" id="112509"/>
    <lineage>
        <taxon>Eukaryota</taxon>
        <taxon>Viridiplantae</taxon>
        <taxon>Streptophyta</taxon>
        <taxon>Embryophyta</taxon>
        <taxon>Tracheophyta</taxon>
        <taxon>Spermatophyta</taxon>
        <taxon>Magnoliopsida</taxon>
        <taxon>Liliopsida</taxon>
        <taxon>Poales</taxon>
        <taxon>Poaceae</taxon>
        <taxon>BOP clade</taxon>
        <taxon>Pooideae</taxon>
        <taxon>Triticodae</taxon>
        <taxon>Triticeae</taxon>
        <taxon>Hordeinae</taxon>
        <taxon>Hordeum</taxon>
    </lineage>
</organism>
<keyword evidence="2" id="KW-0067">ATP-binding</keyword>
<evidence type="ECO:0000313" key="5">
    <source>
        <dbReference type="EnsemblPlants" id="HORVU.MOREX.r3.5HG0495930.1"/>
    </source>
</evidence>
<keyword evidence="6" id="KW-1185">Reference proteome</keyword>
<dbReference type="GO" id="GO:0005777">
    <property type="term" value="C:peroxisome"/>
    <property type="evidence" value="ECO:0007669"/>
    <property type="project" value="InterPro"/>
</dbReference>